<dbReference type="InterPro" id="IPR036388">
    <property type="entry name" value="WH-like_DNA-bd_sf"/>
</dbReference>
<dbReference type="InterPro" id="IPR036390">
    <property type="entry name" value="WH_DNA-bd_sf"/>
</dbReference>
<dbReference type="PROSITE" id="PS51186">
    <property type="entry name" value="GNAT"/>
    <property type="match status" value="1"/>
</dbReference>
<evidence type="ECO:0000313" key="4">
    <source>
        <dbReference type="EMBL" id="RVU17863.1"/>
    </source>
</evidence>
<keyword evidence="1" id="KW-0808">Transferase</keyword>
<proteinExistence type="predicted"/>
<evidence type="ECO:0000259" key="2">
    <source>
        <dbReference type="PROSITE" id="PS50995"/>
    </source>
</evidence>
<dbReference type="Proteomes" id="UP000286997">
    <property type="component" value="Unassembled WGS sequence"/>
</dbReference>
<name>A0A437P6H7_9HYPH</name>
<dbReference type="Pfam" id="PF00583">
    <property type="entry name" value="Acetyltransf_1"/>
    <property type="match status" value="1"/>
</dbReference>
<reference evidence="4 5" key="1">
    <citation type="submission" date="2019-01" db="EMBL/GenBank/DDBJ databases">
        <authorList>
            <person name="Chen W.-M."/>
        </authorList>
    </citation>
    <scope>NUCLEOTIDE SEQUENCE [LARGE SCALE GENOMIC DNA]</scope>
    <source>
        <strain evidence="4 5">TER-1</strain>
    </source>
</reference>
<dbReference type="GO" id="GO:0008080">
    <property type="term" value="F:N-acetyltransferase activity"/>
    <property type="evidence" value="ECO:0007669"/>
    <property type="project" value="InterPro"/>
</dbReference>
<dbReference type="InterPro" id="IPR000835">
    <property type="entry name" value="HTH_MarR-typ"/>
</dbReference>
<gene>
    <name evidence="4" type="ORF">EOE48_12515</name>
</gene>
<dbReference type="PROSITE" id="PS50995">
    <property type="entry name" value="HTH_MARR_2"/>
    <property type="match status" value="1"/>
</dbReference>
<dbReference type="RefSeq" id="WP_127729775.1">
    <property type="nucleotide sequence ID" value="NZ_SACP01000011.1"/>
</dbReference>
<evidence type="ECO:0000256" key="1">
    <source>
        <dbReference type="ARBA" id="ARBA00022679"/>
    </source>
</evidence>
<dbReference type="PANTHER" id="PTHR13947:SF37">
    <property type="entry name" value="LD18367P"/>
    <property type="match status" value="1"/>
</dbReference>
<dbReference type="InterPro" id="IPR000182">
    <property type="entry name" value="GNAT_dom"/>
</dbReference>
<dbReference type="Pfam" id="PF12802">
    <property type="entry name" value="MarR_2"/>
    <property type="match status" value="1"/>
</dbReference>
<protein>
    <submittedName>
        <fullName evidence="4">MarR family transcriptional regulator</fullName>
    </submittedName>
</protein>
<sequence length="327" mass="34724">MVDDASALIEPIRAASRRLVRELGFMRDGLAGVDLPPSAVHALLEIEARDGITAAALSGLLGLEKSSVSRLLRKLVEAGEVAEGPAGADGRAKPLSLTPRGRATTGAIHGFARRQVAGALERLPQARHRTVTDGLRLYADALAAGRDAIPASPSVTIEAGYRPGALGRCAEMHARYYAREAGFGASFEALVASGLAEFSGRLDRPCNGLWLALREDRVVGTVAIDGEHLGPGLAHLRWLIVDDGVRGGGAGRALLSAAVGFCEAQGFDAVHLWTFQGLHAARHLYERQGFVLAEQRPGRRWDSEVMEQRFVRPVAKSGSEVVGPPAR</sequence>
<dbReference type="SUPFAM" id="SSF46785">
    <property type="entry name" value="Winged helix' DNA-binding domain"/>
    <property type="match status" value="1"/>
</dbReference>
<comment type="caution">
    <text evidence="4">The sequence shown here is derived from an EMBL/GenBank/DDBJ whole genome shotgun (WGS) entry which is preliminary data.</text>
</comment>
<organism evidence="4 5">
    <name type="scientific">Methylobacterium oryzihabitans</name>
    <dbReference type="NCBI Taxonomy" id="2499852"/>
    <lineage>
        <taxon>Bacteria</taxon>
        <taxon>Pseudomonadati</taxon>
        <taxon>Pseudomonadota</taxon>
        <taxon>Alphaproteobacteria</taxon>
        <taxon>Hyphomicrobiales</taxon>
        <taxon>Methylobacteriaceae</taxon>
        <taxon>Methylobacterium</taxon>
    </lineage>
</organism>
<accession>A0A437P6H7</accession>
<dbReference type="AlphaFoldDB" id="A0A437P6H7"/>
<dbReference type="SUPFAM" id="SSF55729">
    <property type="entry name" value="Acyl-CoA N-acyltransferases (Nat)"/>
    <property type="match status" value="1"/>
</dbReference>
<dbReference type="EMBL" id="SACP01000011">
    <property type="protein sequence ID" value="RVU17863.1"/>
    <property type="molecule type" value="Genomic_DNA"/>
</dbReference>
<dbReference type="Gene3D" id="3.40.630.30">
    <property type="match status" value="1"/>
</dbReference>
<feature type="domain" description="HTH marR-type" evidence="2">
    <location>
        <begin position="5"/>
        <end position="140"/>
    </location>
</feature>
<dbReference type="SMART" id="SM00347">
    <property type="entry name" value="HTH_MARR"/>
    <property type="match status" value="1"/>
</dbReference>
<dbReference type="GO" id="GO:0003700">
    <property type="term" value="F:DNA-binding transcription factor activity"/>
    <property type="evidence" value="ECO:0007669"/>
    <property type="project" value="InterPro"/>
</dbReference>
<keyword evidence="5" id="KW-1185">Reference proteome</keyword>
<dbReference type="Gene3D" id="1.10.10.10">
    <property type="entry name" value="Winged helix-like DNA-binding domain superfamily/Winged helix DNA-binding domain"/>
    <property type="match status" value="1"/>
</dbReference>
<dbReference type="InterPro" id="IPR050769">
    <property type="entry name" value="NAT_camello-type"/>
</dbReference>
<evidence type="ECO:0000313" key="5">
    <source>
        <dbReference type="Proteomes" id="UP000286997"/>
    </source>
</evidence>
<feature type="domain" description="N-acetyltransferase" evidence="3">
    <location>
        <begin position="155"/>
        <end position="311"/>
    </location>
</feature>
<dbReference type="OrthoDB" id="273614at2"/>
<dbReference type="InterPro" id="IPR016181">
    <property type="entry name" value="Acyl_CoA_acyltransferase"/>
</dbReference>
<dbReference type="PANTHER" id="PTHR13947">
    <property type="entry name" value="GNAT FAMILY N-ACETYLTRANSFERASE"/>
    <property type="match status" value="1"/>
</dbReference>
<evidence type="ECO:0000259" key="3">
    <source>
        <dbReference type="PROSITE" id="PS51186"/>
    </source>
</evidence>